<feature type="region of interest" description="Disordered" evidence="1">
    <location>
        <begin position="167"/>
        <end position="195"/>
    </location>
</feature>
<organism evidence="2 3">
    <name type="scientific">Roseibium algae</name>
    <dbReference type="NCBI Taxonomy" id="3123038"/>
    <lineage>
        <taxon>Bacteria</taxon>
        <taxon>Pseudomonadati</taxon>
        <taxon>Pseudomonadota</taxon>
        <taxon>Alphaproteobacteria</taxon>
        <taxon>Hyphomicrobiales</taxon>
        <taxon>Stappiaceae</taxon>
        <taxon>Roseibium</taxon>
    </lineage>
</organism>
<dbReference type="RefSeq" id="WP_340274224.1">
    <property type="nucleotide sequence ID" value="NZ_JBAKIA010000005.1"/>
</dbReference>
<sequence>MNVMFKPDVSWSTRNAAAKRAAVSALVEQGLSGTQIAERFSRAGHPVSRYAVVSYCQREALVLKRACAFGDDKRKKGRAQTSDLRDRAGLRDWSAMSQAAKVAFVTRQLGQGLSLSAISRMCCKADGSSLSQGTISWFCKRYDIKLLSGPNDDRRVLAAVAARKRAAQASAGQRPAPSRPERKGQLEKAGQTKDERAALAATSFHANGTGLALSDLTTRSCRQPLWGWTGAADPAPEDRLYCGAAQDPDTSHCFCKAHRALNCVPVERPLGAQSGPQAGDE</sequence>
<feature type="compositionally biased region" description="Basic and acidic residues" evidence="1">
    <location>
        <begin position="179"/>
        <end position="195"/>
    </location>
</feature>
<evidence type="ECO:0008006" key="4">
    <source>
        <dbReference type="Google" id="ProtNLM"/>
    </source>
</evidence>
<evidence type="ECO:0000313" key="2">
    <source>
        <dbReference type="EMBL" id="MEJ8474478.1"/>
    </source>
</evidence>
<accession>A0ABU8TKX1</accession>
<reference evidence="2 3" key="1">
    <citation type="submission" date="2024-02" db="EMBL/GenBank/DDBJ databases">
        <title>Roseibium algae sp. nov., isolated from marine alga (Grateloupia sp.), showing potential in myo-inositol conversion.</title>
        <authorList>
            <person name="Wang Y."/>
        </authorList>
    </citation>
    <scope>NUCLEOTIDE SEQUENCE [LARGE SCALE GENOMIC DNA]</scope>
    <source>
        <strain evidence="2 3">H3510</strain>
    </source>
</reference>
<evidence type="ECO:0000256" key="1">
    <source>
        <dbReference type="SAM" id="MobiDB-lite"/>
    </source>
</evidence>
<proteinExistence type="predicted"/>
<comment type="caution">
    <text evidence="2">The sequence shown here is derived from an EMBL/GenBank/DDBJ whole genome shotgun (WGS) entry which is preliminary data.</text>
</comment>
<name>A0ABU8TKX1_9HYPH</name>
<protein>
    <recommendedName>
        <fullName evidence="4">GcrA cell cycle regulator</fullName>
    </recommendedName>
</protein>
<dbReference type="EMBL" id="JBAKIA010000005">
    <property type="protein sequence ID" value="MEJ8474478.1"/>
    <property type="molecule type" value="Genomic_DNA"/>
</dbReference>
<gene>
    <name evidence="2" type="ORF">V6575_10290</name>
</gene>
<dbReference type="Proteomes" id="UP001385499">
    <property type="component" value="Unassembled WGS sequence"/>
</dbReference>
<evidence type="ECO:0000313" key="3">
    <source>
        <dbReference type="Proteomes" id="UP001385499"/>
    </source>
</evidence>
<keyword evidence="3" id="KW-1185">Reference proteome</keyword>